<dbReference type="Pfam" id="PF00069">
    <property type="entry name" value="Pkinase"/>
    <property type="match status" value="1"/>
</dbReference>
<evidence type="ECO:0000256" key="16">
    <source>
        <dbReference type="ARBA" id="ARBA00023136"/>
    </source>
</evidence>
<keyword evidence="3" id="KW-0217">Developmental protein</keyword>
<dbReference type="GO" id="GO:1905393">
    <property type="term" value="P:plant organ formation"/>
    <property type="evidence" value="ECO:0007669"/>
    <property type="project" value="UniProtKB-ARBA"/>
</dbReference>
<keyword evidence="13" id="KW-0418">Kinase</keyword>
<dbReference type="InterPro" id="IPR001611">
    <property type="entry name" value="Leu-rich_rpt"/>
</dbReference>
<keyword evidence="15 20" id="KW-1133">Transmembrane helix</keyword>
<evidence type="ECO:0000256" key="14">
    <source>
        <dbReference type="ARBA" id="ARBA00022840"/>
    </source>
</evidence>
<dbReference type="InterPro" id="IPR017441">
    <property type="entry name" value="Protein_kinase_ATP_BS"/>
</dbReference>
<keyword evidence="5" id="KW-0723">Serine/threonine-protein kinase</keyword>
<dbReference type="SMART" id="SM00369">
    <property type="entry name" value="LRR_TYP"/>
    <property type="match status" value="5"/>
</dbReference>
<evidence type="ECO:0000256" key="6">
    <source>
        <dbReference type="ARBA" id="ARBA00022553"/>
    </source>
</evidence>
<evidence type="ECO:0000256" key="18">
    <source>
        <dbReference type="ARBA" id="ARBA00023180"/>
    </source>
</evidence>
<dbReference type="OrthoDB" id="642113at2759"/>
<keyword evidence="17" id="KW-0675">Receptor</keyword>
<evidence type="ECO:0000256" key="4">
    <source>
        <dbReference type="ARBA" id="ARBA00022475"/>
    </source>
</evidence>
<keyword evidence="8" id="KW-0808">Transferase</keyword>
<dbReference type="FunFam" id="3.80.10.10:FF:000330">
    <property type="entry name" value="Receptor protein-tyrosine kinase CEPR1"/>
    <property type="match status" value="1"/>
</dbReference>
<keyword evidence="10 21" id="KW-0732">Signal</keyword>
<feature type="domain" description="Protein kinase" evidence="22">
    <location>
        <begin position="646"/>
        <end position="931"/>
    </location>
</feature>
<dbReference type="PRINTS" id="PR00019">
    <property type="entry name" value="LEURICHRPT"/>
</dbReference>
<keyword evidence="24" id="KW-1185">Reference proteome</keyword>
<protein>
    <recommendedName>
        <fullName evidence="22">Protein kinase domain-containing protein</fullName>
    </recommendedName>
</protein>
<evidence type="ECO:0000256" key="12">
    <source>
        <dbReference type="ARBA" id="ARBA00022741"/>
    </source>
</evidence>
<keyword evidence="14 19" id="KW-0067">ATP-binding</keyword>
<feature type="transmembrane region" description="Helical" evidence="20">
    <location>
        <begin position="585"/>
        <end position="603"/>
    </location>
</feature>
<dbReference type="InterPro" id="IPR000719">
    <property type="entry name" value="Prot_kinase_dom"/>
</dbReference>
<reference evidence="23 24" key="1">
    <citation type="submission" date="2019-09" db="EMBL/GenBank/DDBJ databases">
        <title>A chromosome-level genome assembly of the Chinese tupelo Nyssa sinensis.</title>
        <authorList>
            <person name="Yang X."/>
            <person name="Kang M."/>
            <person name="Yang Y."/>
            <person name="Xiong H."/>
            <person name="Wang M."/>
            <person name="Zhang Z."/>
            <person name="Wang Z."/>
            <person name="Wu H."/>
            <person name="Ma T."/>
            <person name="Liu J."/>
            <person name="Xi Z."/>
        </authorList>
    </citation>
    <scope>NUCLEOTIDE SEQUENCE [LARGE SCALE GENOMIC DNA]</scope>
    <source>
        <strain evidence="23">J267</strain>
        <tissue evidence="23">Leaf</tissue>
    </source>
</reference>
<dbReference type="Gene3D" id="3.30.200.20">
    <property type="entry name" value="Phosphorylase Kinase, domain 1"/>
    <property type="match status" value="1"/>
</dbReference>
<dbReference type="SUPFAM" id="SSF52047">
    <property type="entry name" value="RNI-like"/>
    <property type="match status" value="1"/>
</dbReference>
<dbReference type="FunFam" id="1.10.510.10:FF:000632">
    <property type="entry name" value="leucine-rich repeat receptor-like protein kinase TDR"/>
    <property type="match status" value="1"/>
</dbReference>
<dbReference type="PROSITE" id="PS51450">
    <property type="entry name" value="LRR"/>
    <property type="match status" value="1"/>
</dbReference>
<dbReference type="GO" id="GO:0048608">
    <property type="term" value="P:reproductive structure development"/>
    <property type="evidence" value="ECO:0007669"/>
    <property type="project" value="UniProtKB-ARBA"/>
</dbReference>
<dbReference type="FunFam" id="3.30.200.20:FF:000530">
    <property type="entry name" value="receptor protein-tyrosine kinase CEPR1"/>
    <property type="match status" value="1"/>
</dbReference>
<dbReference type="InterPro" id="IPR013210">
    <property type="entry name" value="LRR_N_plant-typ"/>
</dbReference>
<evidence type="ECO:0000256" key="7">
    <source>
        <dbReference type="ARBA" id="ARBA00022614"/>
    </source>
</evidence>
<evidence type="ECO:0000256" key="9">
    <source>
        <dbReference type="ARBA" id="ARBA00022692"/>
    </source>
</evidence>
<evidence type="ECO:0000256" key="13">
    <source>
        <dbReference type="ARBA" id="ARBA00022777"/>
    </source>
</evidence>
<dbReference type="FunFam" id="3.80.10.10:FF:000228">
    <property type="entry name" value="Leucine-rich repeat receptor-like serine/threonine-protein kinase BAM1"/>
    <property type="match status" value="1"/>
</dbReference>
<evidence type="ECO:0000259" key="22">
    <source>
        <dbReference type="PROSITE" id="PS50011"/>
    </source>
</evidence>
<accession>A0A5J5B6J0</accession>
<comment type="similarity">
    <text evidence="2">Belongs to the protein kinase superfamily. Ser/Thr protein kinase family.</text>
</comment>
<organism evidence="23 24">
    <name type="scientific">Nyssa sinensis</name>
    <dbReference type="NCBI Taxonomy" id="561372"/>
    <lineage>
        <taxon>Eukaryota</taxon>
        <taxon>Viridiplantae</taxon>
        <taxon>Streptophyta</taxon>
        <taxon>Embryophyta</taxon>
        <taxon>Tracheophyta</taxon>
        <taxon>Spermatophyta</taxon>
        <taxon>Magnoliopsida</taxon>
        <taxon>eudicotyledons</taxon>
        <taxon>Gunneridae</taxon>
        <taxon>Pentapetalae</taxon>
        <taxon>asterids</taxon>
        <taxon>Cornales</taxon>
        <taxon>Nyssaceae</taxon>
        <taxon>Nyssa</taxon>
    </lineage>
</organism>
<keyword evidence="6" id="KW-0597">Phosphoprotein</keyword>
<dbReference type="InterPro" id="IPR011009">
    <property type="entry name" value="Kinase-like_dom_sf"/>
</dbReference>
<evidence type="ECO:0000313" key="24">
    <source>
        <dbReference type="Proteomes" id="UP000325577"/>
    </source>
</evidence>
<evidence type="ECO:0000256" key="5">
    <source>
        <dbReference type="ARBA" id="ARBA00022527"/>
    </source>
</evidence>
<dbReference type="PROSITE" id="PS00108">
    <property type="entry name" value="PROTEIN_KINASE_ST"/>
    <property type="match status" value="1"/>
</dbReference>
<evidence type="ECO:0000256" key="15">
    <source>
        <dbReference type="ARBA" id="ARBA00022989"/>
    </source>
</evidence>
<evidence type="ECO:0000256" key="8">
    <source>
        <dbReference type="ARBA" id="ARBA00022679"/>
    </source>
</evidence>
<gene>
    <name evidence="23" type="ORF">F0562_027939</name>
</gene>
<dbReference type="GO" id="GO:0005524">
    <property type="term" value="F:ATP binding"/>
    <property type="evidence" value="ECO:0007669"/>
    <property type="project" value="UniProtKB-UniRule"/>
</dbReference>
<evidence type="ECO:0000256" key="10">
    <source>
        <dbReference type="ARBA" id="ARBA00022729"/>
    </source>
</evidence>
<dbReference type="PROSITE" id="PS50011">
    <property type="entry name" value="PROTEIN_KINASE_DOM"/>
    <property type="match status" value="1"/>
</dbReference>
<evidence type="ECO:0000313" key="23">
    <source>
        <dbReference type="EMBL" id="KAA8538238.1"/>
    </source>
</evidence>
<dbReference type="Gene3D" id="1.10.510.10">
    <property type="entry name" value="Transferase(Phosphotransferase) domain 1"/>
    <property type="match status" value="1"/>
</dbReference>
<dbReference type="Proteomes" id="UP000325577">
    <property type="component" value="Linkage Group LG15"/>
</dbReference>
<sequence>MALQYIFLILLLFSLFNSSQANVTNQSQFFTLMKKSLSGNSLSDWDVTGAQPFCNYTGIGCNDQGYVVKIDVSRWSLSGRFPEDVCSYLPQLRILRLDSNNLHGNFPDSITNCYLLEELNMSSSYLTGTLPDFSSMISLRILDLSYNCFTGQFPLSVTNLTNLEKLIFNENVGFHQWQLPESFSQLKKLKSMILTTCMLYGPIPTWIGNMTSLVDLELSGNFLVGKIPVELGLLKNLQQLELYYNQLVGDIPEELGNLTELIDLDISVNKLTGKVPECICRLPKLEVLQLYNNSLTGEIPGVIANSTTLTILSLYGNNLTGEVPENLGRSSAMIALDLSENQLSGKLPTEVCSRGKLLYFLVLDNMFSGDLPESYATCVSLLRFRVSYNLLEGSIPEGLLGLPHASIIDLSYNHLNGPISKVIGNAKNLSELFIQGNRISGVLPPEISRAINLVKIDLSNNLLTGPIPSELGNLRKLNLLMLQGNKFNSSIPNSLSSLKSLNVLDLSNNLLEGSIPESLSELLPNSMNFSNNLLSGLIPLSLIKGGLLESFSGNPDLCVPIYLNSSDSNFPICSQTYNRKKINCIWVIGISVGIVIVGIVLFLKRWFSKERAARDHEKILSSSIFSFDVKSFHRISFDQHEIIEAMVDKNIVGRGGSGTVYKIELSNGEVVAVKKLWSRKTKDSPLDDQLILDKELKTEVETLGSIRHKNIVKLYCYFSRLDCSLLVYEYMPNGNLWDALHKGKLQLDWPTRHQIALGIAQGLAYLHHDLLPPIIHRDIKSTNILLDVNYQSKVADFGIAKVLQARGSKDSTTTVIAGTYGYLAPEYAYSSKAATKCDVYSFGVVLMELITGKKPLQAEFGENKNIIYWVSTKVDTKEGAMEVLDKRLSGSFKDEMIKVLRIAIRCTCRTPALRPTMNEVVQLLIEANPCRFDSYKSSNKTKETANDTQTKNA</sequence>
<dbReference type="GO" id="GO:0005886">
    <property type="term" value="C:plasma membrane"/>
    <property type="evidence" value="ECO:0007669"/>
    <property type="project" value="UniProtKB-SubCell"/>
</dbReference>
<dbReference type="GO" id="GO:0004674">
    <property type="term" value="F:protein serine/threonine kinase activity"/>
    <property type="evidence" value="ECO:0007669"/>
    <property type="project" value="UniProtKB-KW"/>
</dbReference>
<dbReference type="GO" id="GO:0051707">
    <property type="term" value="P:response to other organism"/>
    <property type="evidence" value="ECO:0007669"/>
    <property type="project" value="UniProtKB-ARBA"/>
</dbReference>
<name>A0A5J5B6J0_9ASTE</name>
<evidence type="ECO:0000256" key="3">
    <source>
        <dbReference type="ARBA" id="ARBA00022473"/>
    </source>
</evidence>
<dbReference type="InterPro" id="IPR008271">
    <property type="entry name" value="Ser/Thr_kinase_AS"/>
</dbReference>
<comment type="subcellular location">
    <subcellularLocation>
        <location evidence="1">Cell membrane</location>
        <topology evidence="1">Single-pass membrane protein</topology>
    </subcellularLocation>
</comment>
<keyword evidence="4" id="KW-1003">Cell membrane</keyword>
<evidence type="ECO:0000256" key="11">
    <source>
        <dbReference type="ARBA" id="ARBA00022737"/>
    </source>
</evidence>
<keyword evidence="18" id="KW-0325">Glycoprotein</keyword>
<feature type="chain" id="PRO_5023943717" description="Protein kinase domain-containing protein" evidence="21">
    <location>
        <begin position="22"/>
        <end position="953"/>
    </location>
</feature>
<dbReference type="SUPFAM" id="SSF52058">
    <property type="entry name" value="L domain-like"/>
    <property type="match status" value="1"/>
</dbReference>
<keyword evidence="9 20" id="KW-0812">Transmembrane</keyword>
<dbReference type="Gene3D" id="3.80.10.10">
    <property type="entry name" value="Ribonuclease Inhibitor"/>
    <property type="match status" value="3"/>
</dbReference>
<dbReference type="Pfam" id="PF08263">
    <property type="entry name" value="LRRNT_2"/>
    <property type="match status" value="1"/>
</dbReference>
<feature type="signal peptide" evidence="21">
    <location>
        <begin position="1"/>
        <end position="21"/>
    </location>
</feature>
<evidence type="ECO:0000256" key="21">
    <source>
        <dbReference type="SAM" id="SignalP"/>
    </source>
</evidence>
<dbReference type="Pfam" id="PF00560">
    <property type="entry name" value="LRR_1"/>
    <property type="match status" value="8"/>
</dbReference>
<dbReference type="GO" id="GO:0009791">
    <property type="term" value="P:post-embryonic development"/>
    <property type="evidence" value="ECO:0007669"/>
    <property type="project" value="UniProtKB-ARBA"/>
</dbReference>
<keyword evidence="7" id="KW-0433">Leucine-rich repeat</keyword>
<dbReference type="InterPro" id="IPR003591">
    <property type="entry name" value="Leu-rich_rpt_typical-subtyp"/>
</dbReference>
<dbReference type="PANTHER" id="PTHR48056:SF81">
    <property type="entry name" value="RECEPTOR PROTEIN-TYROSINE KINASE CEPR1"/>
    <property type="match status" value="1"/>
</dbReference>
<dbReference type="FunFam" id="3.80.10.10:FF:000515">
    <property type="entry name" value="Leucine-rich repeat receptor-like protein kinase"/>
    <property type="match status" value="1"/>
</dbReference>
<keyword evidence="16 20" id="KW-0472">Membrane</keyword>
<keyword evidence="11" id="KW-0677">Repeat</keyword>
<evidence type="ECO:0000256" key="17">
    <source>
        <dbReference type="ARBA" id="ARBA00023170"/>
    </source>
</evidence>
<dbReference type="AlphaFoldDB" id="A0A5J5B6J0"/>
<dbReference type="InterPro" id="IPR032675">
    <property type="entry name" value="LRR_dom_sf"/>
</dbReference>
<evidence type="ECO:0000256" key="1">
    <source>
        <dbReference type="ARBA" id="ARBA00004162"/>
    </source>
</evidence>
<dbReference type="InterPro" id="IPR050647">
    <property type="entry name" value="Plant_LRR-RLKs"/>
</dbReference>
<keyword evidence="12 19" id="KW-0547">Nucleotide-binding</keyword>
<dbReference type="SUPFAM" id="SSF56112">
    <property type="entry name" value="Protein kinase-like (PK-like)"/>
    <property type="match status" value="1"/>
</dbReference>
<dbReference type="GO" id="GO:0006952">
    <property type="term" value="P:defense response"/>
    <property type="evidence" value="ECO:0007669"/>
    <property type="project" value="UniProtKB-ARBA"/>
</dbReference>
<evidence type="ECO:0000256" key="2">
    <source>
        <dbReference type="ARBA" id="ARBA00008684"/>
    </source>
</evidence>
<proteinExistence type="inferred from homology"/>
<dbReference type="EMBL" id="CM018038">
    <property type="protein sequence ID" value="KAA8538238.1"/>
    <property type="molecule type" value="Genomic_DNA"/>
</dbReference>
<dbReference type="PROSITE" id="PS00107">
    <property type="entry name" value="PROTEIN_KINASE_ATP"/>
    <property type="match status" value="1"/>
</dbReference>
<evidence type="ECO:0000256" key="20">
    <source>
        <dbReference type="SAM" id="Phobius"/>
    </source>
</evidence>
<dbReference type="GO" id="GO:0048367">
    <property type="term" value="P:shoot system development"/>
    <property type="evidence" value="ECO:0007669"/>
    <property type="project" value="UniProtKB-ARBA"/>
</dbReference>
<dbReference type="SMART" id="SM00220">
    <property type="entry name" value="S_TKc"/>
    <property type="match status" value="1"/>
</dbReference>
<dbReference type="PANTHER" id="PTHR48056">
    <property type="entry name" value="LRR RECEPTOR-LIKE SERINE/THREONINE-PROTEIN KINASE-RELATED"/>
    <property type="match status" value="1"/>
</dbReference>
<evidence type="ECO:0000256" key="19">
    <source>
        <dbReference type="PROSITE-ProRule" id="PRU10141"/>
    </source>
</evidence>
<feature type="binding site" evidence="19">
    <location>
        <position position="675"/>
    </location>
    <ligand>
        <name>ATP</name>
        <dbReference type="ChEBI" id="CHEBI:30616"/>
    </ligand>
</feature>